<evidence type="ECO:0000313" key="2">
    <source>
        <dbReference type="Proteomes" id="UP000070444"/>
    </source>
</evidence>
<keyword evidence="2" id="KW-1185">Reference proteome</keyword>
<proteinExistence type="predicted"/>
<organism evidence="1 2">
    <name type="scientific">Conidiobolus coronatus (strain ATCC 28846 / CBS 209.66 / NRRL 28638)</name>
    <name type="common">Delacroixia coronata</name>
    <dbReference type="NCBI Taxonomy" id="796925"/>
    <lineage>
        <taxon>Eukaryota</taxon>
        <taxon>Fungi</taxon>
        <taxon>Fungi incertae sedis</taxon>
        <taxon>Zoopagomycota</taxon>
        <taxon>Entomophthoromycotina</taxon>
        <taxon>Entomophthoromycetes</taxon>
        <taxon>Entomophthorales</taxon>
        <taxon>Ancylistaceae</taxon>
        <taxon>Conidiobolus</taxon>
    </lineage>
</organism>
<evidence type="ECO:0000313" key="1">
    <source>
        <dbReference type="EMBL" id="KXN69235.1"/>
    </source>
</evidence>
<sequence length="141" mass="15868">MSIVLCGRVIKNFIQFFNSANIATLKETSYYKKINYGICPAIDKYFLYKHTPSLIAKLKGNQSIIADGRFSSPGHFATKCSISFLDEKTSKVIKIINVDVRNYDGILQRIEPGTTMKGLNKLLTKDNISIKEFITDAHLSI</sequence>
<name>A0A137P2G0_CONC2</name>
<dbReference type="PANTHER" id="PTHR31751">
    <property type="entry name" value="SI:CH211-108C17.2-RELATED-RELATED"/>
    <property type="match status" value="1"/>
</dbReference>
<accession>A0A137P2G0</accession>
<protein>
    <submittedName>
        <fullName evidence="1">Uncharacterized protein</fullName>
    </submittedName>
</protein>
<dbReference type="AlphaFoldDB" id="A0A137P2G0"/>
<reference evidence="1 2" key="1">
    <citation type="journal article" date="2015" name="Genome Biol. Evol.">
        <title>Phylogenomic analyses indicate that early fungi evolved digesting cell walls of algal ancestors of land plants.</title>
        <authorList>
            <person name="Chang Y."/>
            <person name="Wang S."/>
            <person name="Sekimoto S."/>
            <person name="Aerts A.L."/>
            <person name="Choi C."/>
            <person name="Clum A."/>
            <person name="LaButti K.M."/>
            <person name="Lindquist E.A."/>
            <person name="Yee Ngan C."/>
            <person name="Ohm R.A."/>
            <person name="Salamov A.A."/>
            <person name="Grigoriev I.V."/>
            <person name="Spatafora J.W."/>
            <person name="Berbee M.L."/>
        </authorList>
    </citation>
    <scope>NUCLEOTIDE SEQUENCE [LARGE SCALE GENOMIC DNA]</scope>
    <source>
        <strain evidence="1 2">NRRL 28638</strain>
    </source>
</reference>
<gene>
    <name evidence="1" type="ORF">CONCODRAFT_18488</name>
</gene>
<dbReference type="Proteomes" id="UP000070444">
    <property type="component" value="Unassembled WGS sequence"/>
</dbReference>
<dbReference type="EMBL" id="KQ964543">
    <property type="protein sequence ID" value="KXN69235.1"/>
    <property type="molecule type" value="Genomic_DNA"/>
</dbReference>